<keyword evidence="5" id="KW-0411">Iron-sulfur</keyword>
<sequence length="339" mass="38644">MTSYHTLIQRIKRKPVQAARHVVQAGFTLFMLYVGWQFYRFYLHFESMGIEPYVERPAAVEGFLPISALVAVKAWISTGYFDMIHPAGLVLLLFFVTSGIFLKKTFCSWMCPVGTISEGLGRLSQKLFRKTFEPPKWLQYVLYPLKYLLLLFFIKGILIDMPGFVALQFLDSPYNRVSDVKMMLFFIDMSRTALKIILVLILLSMFVKNFWCRFLCPYGAMIGLGSLFRITGIKREPSSCINCDNCTRVCPQGIKVSDQGCVFTPECTACMQCVEACPIPSTLEMTIARKKVNKWVAPAVFFTAFFGVVGLAKLLGIWETAMTYEEFRELVPFAKEIGH</sequence>
<evidence type="ECO:0000256" key="4">
    <source>
        <dbReference type="ARBA" id="ARBA00023004"/>
    </source>
</evidence>
<evidence type="ECO:0000256" key="5">
    <source>
        <dbReference type="ARBA" id="ARBA00023014"/>
    </source>
</evidence>
<keyword evidence="4" id="KW-0408">Iron</keyword>
<dbReference type="Gene3D" id="3.30.70.20">
    <property type="match status" value="1"/>
</dbReference>
<feature type="transmembrane region" description="Helical" evidence="7">
    <location>
        <begin position="182"/>
        <end position="204"/>
    </location>
</feature>
<dbReference type="GO" id="GO:0005886">
    <property type="term" value="C:plasma membrane"/>
    <property type="evidence" value="ECO:0007669"/>
    <property type="project" value="UniProtKB-SubCell"/>
</dbReference>
<dbReference type="InterPro" id="IPR017896">
    <property type="entry name" value="4Fe4S_Fe-S-bd"/>
</dbReference>
<evidence type="ECO:0000259" key="8">
    <source>
        <dbReference type="PROSITE" id="PS51379"/>
    </source>
</evidence>
<evidence type="ECO:0000256" key="6">
    <source>
        <dbReference type="ARBA" id="ARBA00023136"/>
    </source>
</evidence>
<feature type="transmembrane region" description="Helical" evidence="7">
    <location>
        <begin position="83"/>
        <end position="102"/>
    </location>
</feature>
<protein>
    <submittedName>
        <fullName evidence="9">4Fe-4S ferredoxin</fullName>
    </submittedName>
</protein>
<evidence type="ECO:0000256" key="2">
    <source>
        <dbReference type="ARBA" id="ARBA00022475"/>
    </source>
</evidence>
<dbReference type="SUPFAM" id="SSF54862">
    <property type="entry name" value="4Fe-4S ferredoxins"/>
    <property type="match status" value="1"/>
</dbReference>
<keyword evidence="10" id="KW-1185">Reference proteome</keyword>
<gene>
    <name evidence="9" type="ORF">EFBL_1953</name>
</gene>
<evidence type="ECO:0000313" key="9">
    <source>
        <dbReference type="EMBL" id="GAX90327.1"/>
    </source>
</evidence>
<evidence type="ECO:0000256" key="7">
    <source>
        <dbReference type="SAM" id="Phobius"/>
    </source>
</evidence>
<comment type="subcellular location">
    <subcellularLocation>
        <location evidence="1">Cell membrane</location>
    </subcellularLocation>
</comment>
<dbReference type="EMBL" id="BDUF01000056">
    <property type="protein sequence ID" value="GAX90327.1"/>
    <property type="molecule type" value="Genomic_DNA"/>
</dbReference>
<dbReference type="Pfam" id="PF12801">
    <property type="entry name" value="Fer4_5"/>
    <property type="match status" value="2"/>
</dbReference>
<feature type="domain" description="4Fe-4S ferredoxin-type" evidence="8">
    <location>
        <begin position="266"/>
        <end position="288"/>
    </location>
</feature>
<feature type="domain" description="4Fe-4S ferredoxin-type" evidence="8">
    <location>
        <begin position="231"/>
        <end position="259"/>
    </location>
</feature>
<organism evidence="9 10">
    <name type="scientific">Effusibacillus lacus</name>
    <dbReference type="NCBI Taxonomy" id="1348429"/>
    <lineage>
        <taxon>Bacteria</taxon>
        <taxon>Bacillati</taxon>
        <taxon>Bacillota</taxon>
        <taxon>Bacilli</taxon>
        <taxon>Bacillales</taxon>
        <taxon>Alicyclobacillaceae</taxon>
        <taxon>Effusibacillus</taxon>
    </lineage>
</organism>
<keyword evidence="3" id="KW-0479">Metal-binding</keyword>
<keyword evidence="2" id="KW-1003">Cell membrane</keyword>
<dbReference type="RefSeq" id="WP_096182050.1">
    <property type="nucleotide sequence ID" value="NZ_BDUF01000056.1"/>
</dbReference>
<feature type="transmembrane region" description="Helical" evidence="7">
    <location>
        <begin position="21"/>
        <end position="39"/>
    </location>
</feature>
<dbReference type="Proteomes" id="UP000217785">
    <property type="component" value="Unassembled WGS sequence"/>
</dbReference>
<dbReference type="GO" id="GO:0051536">
    <property type="term" value="F:iron-sulfur cluster binding"/>
    <property type="evidence" value="ECO:0007669"/>
    <property type="project" value="UniProtKB-KW"/>
</dbReference>
<comment type="caution">
    <text evidence="9">The sequence shown here is derived from an EMBL/GenBank/DDBJ whole genome shotgun (WGS) entry which is preliminary data.</text>
</comment>
<keyword evidence="6 7" id="KW-0472">Membrane</keyword>
<dbReference type="PROSITE" id="PS00198">
    <property type="entry name" value="4FE4S_FER_1"/>
    <property type="match status" value="2"/>
</dbReference>
<evidence type="ECO:0000256" key="1">
    <source>
        <dbReference type="ARBA" id="ARBA00004236"/>
    </source>
</evidence>
<keyword evidence="7" id="KW-0812">Transmembrane</keyword>
<feature type="transmembrane region" description="Helical" evidence="7">
    <location>
        <begin position="295"/>
        <end position="318"/>
    </location>
</feature>
<feature type="transmembrane region" description="Helical" evidence="7">
    <location>
        <begin position="210"/>
        <end position="228"/>
    </location>
</feature>
<dbReference type="AlphaFoldDB" id="A0A292YHH3"/>
<feature type="transmembrane region" description="Helical" evidence="7">
    <location>
        <begin position="147"/>
        <end position="170"/>
    </location>
</feature>
<dbReference type="GO" id="GO:0046872">
    <property type="term" value="F:metal ion binding"/>
    <property type="evidence" value="ECO:0007669"/>
    <property type="project" value="UniProtKB-KW"/>
</dbReference>
<dbReference type="PANTHER" id="PTHR30224">
    <property type="entry name" value="ELECTRON TRANSPORT PROTEIN"/>
    <property type="match status" value="1"/>
</dbReference>
<dbReference type="OrthoDB" id="9806398at2"/>
<dbReference type="InterPro" id="IPR017900">
    <property type="entry name" value="4Fe4S_Fe_S_CS"/>
</dbReference>
<keyword evidence="7" id="KW-1133">Transmembrane helix</keyword>
<dbReference type="PANTHER" id="PTHR30224:SF4">
    <property type="entry name" value="ELECTRON TRANSPORT PROTEIN YCCM-RELATED"/>
    <property type="match status" value="1"/>
</dbReference>
<name>A0A292YHH3_9BACL</name>
<evidence type="ECO:0000256" key="3">
    <source>
        <dbReference type="ARBA" id="ARBA00022723"/>
    </source>
</evidence>
<dbReference type="PROSITE" id="PS51379">
    <property type="entry name" value="4FE4S_FER_2"/>
    <property type="match status" value="2"/>
</dbReference>
<evidence type="ECO:0000313" key="10">
    <source>
        <dbReference type="Proteomes" id="UP000217785"/>
    </source>
</evidence>
<dbReference type="InterPro" id="IPR052378">
    <property type="entry name" value="NosR_regulator"/>
</dbReference>
<proteinExistence type="predicted"/>
<reference evidence="10" key="1">
    <citation type="submission" date="2017-07" db="EMBL/GenBank/DDBJ databases">
        <title>Draft genome sequence of Effusibacillus lacus strain skLN1.</title>
        <authorList>
            <person name="Watanabe M."/>
            <person name="Kojima H."/>
            <person name="Fukui M."/>
        </authorList>
    </citation>
    <scope>NUCLEOTIDE SEQUENCE [LARGE SCALE GENOMIC DNA]</scope>
    <source>
        <strain evidence="10">skLN1</strain>
    </source>
</reference>
<dbReference type="Pfam" id="PF13237">
    <property type="entry name" value="Fer4_10"/>
    <property type="match status" value="1"/>
</dbReference>
<accession>A0A292YHH3</accession>